<keyword evidence="2" id="KW-0732">Signal</keyword>
<evidence type="ECO:0000313" key="3">
    <source>
        <dbReference type="EMBL" id="RDK04287.1"/>
    </source>
</evidence>
<feature type="compositionally biased region" description="Polar residues" evidence="1">
    <location>
        <begin position="51"/>
        <end position="77"/>
    </location>
</feature>
<reference evidence="4" key="1">
    <citation type="submission" date="2018-05" db="EMBL/GenBank/DDBJ databases">
        <authorList>
            <person name="Feng T."/>
        </authorList>
    </citation>
    <scope>NUCLEOTIDE SEQUENCE [LARGE SCALE GENOMIC DNA]</scope>
    <source>
        <strain evidence="4">S27</strain>
    </source>
</reference>
<dbReference type="AlphaFoldDB" id="A0A370NFB4"/>
<evidence type="ECO:0000256" key="1">
    <source>
        <dbReference type="SAM" id="MobiDB-lite"/>
    </source>
</evidence>
<dbReference type="OrthoDB" id="9009723at2"/>
<dbReference type="EMBL" id="QHKS01000002">
    <property type="protein sequence ID" value="RDK04287.1"/>
    <property type="molecule type" value="Genomic_DNA"/>
</dbReference>
<feature type="signal peptide" evidence="2">
    <location>
        <begin position="1"/>
        <end position="22"/>
    </location>
</feature>
<organism evidence="3 4">
    <name type="scientific">Paraburkholderia lacunae</name>
    <dbReference type="NCBI Taxonomy" id="2211104"/>
    <lineage>
        <taxon>Bacteria</taxon>
        <taxon>Pseudomonadati</taxon>
        <taxon>Pseudomonadota</taxon>
        <taxon>Betaproteobacteria</taxon>
        <taxon>Burkholderiales</taxon>
        <taxon>Burkholderiaceae</taxon>
        <taxon>Paraburkholderia</taxon>
    </lineage>
</organism>
<evidence type="ECO:0000256" key="2">
    <source>
        <dbReference type="SAM" id="SignalP"/>
    </source>
</evidence>
<feature type="region of interest" description="Disordered" evidence="1">
    <location>
        <begin position="23"/>
        <end position="84"/>
    </location>
</feature>
<dbReference type="RefSeq" id="WP_115099614.1">
    <property type="nucleotide sequence ID" value="NZ_QHKS01000002.1"/>
</dbReference>
<dbReference type="Proteomes" id="UP000254875">
    <property type="component" value="Unassembled WGS sequence"/>
</dbReference>
<feature type="compositionally biased region" description="Polar residues" evidence="1">
    <location>
        <begin position="23"/>
        <end position="38"/>
    </location>
</feature>
<feature type="chain" id="PRO_5016571038" description="DUF4148 domain-containing protein" evidence="2">
    <location>
        <begin position="23"/>
        <end position="84"/>
    </location>
</feature>
<evidence type="ECO:0000313" key="4">
    <source>
        <dbReference type="Proteomes" id="UP000254875"/>
    </source>
</evidence>
<keyword evidence="4" id="KW-1185">Reference proteome</keyword>
<gene>
    <name evidence="3" type="ORF">DLM46_04810</name>
</gene>
<sequence>MKSLIKAVAVAVVLSAPIASFAQSNQPVTGAQQNTQAAEQRVSEQKDAAQADTSGYGSGSHGTWQAGHSDSTLSSYSPPIYNAR</sequence>
<accession>A0A370NFB4</accession>
<protein>
    <recommendedName>
        <fullName evidence="5">DUF4148 domain-containing protein</fullName>
    </recommendedName>
</protein>
<evidence type="ECO:0008006" key="5">
    <source>
        <dbReference type="Google" id="ProtNLM"/>
    </source>
</evidence>
<proteinExistence type="predicted"/>
<name>A0A370NFB4_9BURK</name>
<comment type="caution">
    <text evidence="3">The sequence shown here is derived from an EMBL/GenBank/DDBJ whole genome shotgun (WGS) entry which is preliminary data.</text>
</comment>